<comment type="caution">
    <text evidence="1">The sequence shown here is derived from an EMBL/GenBank/DDBJ whole genome shotgun (WGS) entry which is preliminary data.</text>
</comment>
<name>X0VXK3_9ZZZZ</name>
<gene>
    <name evidence="1" type="ORF">S01H1_49551</name>
</gene>
<protein>
    <submittedName>
        <fullName evidence="1">Uncharacterized protein</fullName>
    </submittedName>
</protein>
<sequence>MGDKENYSSSLRNEYNEPKFLDPSELSLEQLTDPDFSIKQLQKLNGEKLEITCSKCHHCR</sequence>
<dbReference type="EMBL" id="BARS01031884">
    <property type="protein sequence ID" value="GAG23179.1"/>
    <property type="molecule type" value="Genomic_DNA"/>
</dbReference>
<accession>X0VXK3</accession>
<organism evidence="1">
    <name type="scientific">marine sediment metagenome</name>
    <dbReference type="NCBI Taxonomy" id="412755"/>
    <lineage>
        <taxon>unclassified sequences</taxon>
        <taxon>metagenomes</taxon>
        <taxon>ecological metagenomes</taxon>
    </lineage>
</organism>
<dbReference type="AlphaFoldDB" id="X0VXK3"/>
<evidence type="ECO:0000313" key="1">
    <source>
        <dbReference type="EMBL" id="GAG23179.1"/>
    </source>
</evidence>
<reference evidence="1" key="1">
    <citation type="journal article" date="2014" name="Front. Microbiol.">
        <title>High frequency of phylogenetically diverse reductive dehalogenase-homologous genes in deep subseafloor sedimentary metagenomes.</title>
        <authorList>
            <person name="Kawai M."/>
            <person name="Futagami T."/>
            <person name="Toyoda A."/>
            <person name="Takaki Y."/>
            <person name="Nishi S."/>
            <person name="Hori S."/>
            <person name="Arai W."/>
            <person name="Tsubouchi T."/>
            <person name="Morono Y."/>
            <person name="Uchiyama I."/>
            <person name="Ito T."/>
            <person name="Fujiyama A."/>
            <person name="Inagaki F."/>
            <person name="Takami H."/>
        </authorList>
    </citation>
    <scope>NUCLEOTIDE SEQUENCE</scope>
    <source>
        <strain evidence="1">Expedition CK06-06</strain>
    </source>
</reference>
<proteinExistence type="predicted"/>